<evidence type="ECO:0000259" key="1">
    <source>
        <dbReference type="Pfam" id="PF00814"/>
    </source>
</evidence>
<dbReference type="Proteomes" id="UP000266934">
    <property type="component" value="Chromosome"/>
</dbReference>
<evidence type="ECO:0000313" key="2">
    <source>
        <dbReference type="EMBL" id="BBF93800.1"/>
    </source>
</evidence>
<dbReference type="Gene3D" id="3.30.420.40">
    <property type="match status" value="2"/>
</dbReference>
<dbReference type="GO" id="GO:0005829">
    <property type="term" value="C:cytosol"/>
    <property type="evidence" value="ECO:0007669"/>
    <property type="project" value="TreeGrafter"/>
</dbReference>
<evidence type="ECO:0000313" key="3">
    <source>
        <dbReference type="Proteomes" id="UP000266934"/>
    </source>
</evidence>
<dbReference type="GO" id="GO:0002949">
    <property type="term" value="P:tRNA threonylcarbamoyladenosine modification"/>
    <property type="evidence" value="ECO:0007669"/>
    <property type="project" value="InterPro"/>
</dbReference>
<name>A0A348G2L7_9HYPH</name>
<dbReference type="SUPFAM" id="SSF53067">
    <property type="entry name" value="Actin-like ATPase domain"/>
    <property type="match status" value="1"/>
</dbReference>
<dbReference type="InterPro" id="IPR022496">
    <property type="entry name" value="T6A_TsaB"/>
</dbReference>
<dbReference type="PANTHER" id="PTHR11735:SF11">
    <property type="entry name" value="TRNA THREONYLCARBAMOYLADENOSINE BIOSYNTHESIS PROTEIN TSAB"/>
    <property type="match status" value="1"/>
</dbReference>
<dbReference type="NCBIfam" id="TIGR03725">
    <property type="entry name" value="T6A_YeaZ"/>
    <property type="match status" value="1"/>
</dbReference>
<proteinExistence type="predicted"/>
<dbReference type="OrthoDB" id="9809995at2"/>
<keyword evidence="3" id="KW-1185">Reference proteome</keyword>
<reference evidence="2 3" key="1">
    <citation type="submission" date="2018-08" db="EMBL/GenBank/DDBJ databases">
        <title>Complete genome sequencing of Blastochloris tepida GI.</title>
        <authorList>
            <person name="Tsukatani Y."/>
            <person name="Mori H."/>
        </authorList>
    </citation>
    <scope>NUCLEOTIDE SEQUENCE [LARGE SCALE GENOMIC DNA]</scope>
    <source>
        <strain evidence="2 3">GI</strain>
    </source>
</reference>
<dbReference type="EMBL" id="AP018907">
    <property type="protein sequence ID" value="BBF93800.1"/>
    <property type="molecule type" value="Genomic_DNA"/>
</dbReference>
<keyword evidence="2" id="KW-0808">Transferase</keyword>
<gene>
    <name evidence="2" type="ORF">BLTE_24850</name>
</gene>
<dbReference type="GO" id="GO:0016740">
    <property type="term" value="F:transferase activity"/>
    <property type="evidence" value="ECO:0007669"/>
    <property type="project" value="UniProtKB-KW"/>
</dbReference>
<accession>A0A348G2L7</accession>
<dbReference type="AlphaFoldDB" id="A0A348G2L7"/>
<dbReference type="KEGG" id="blag:BLTE_24850"/>
<dbReference type="InterPro" id="IPR000905">
    <property type="entry name" value="Gcp-like_dom"/>
</dbReference>
<dbReference type="PANTHER" id="PTHR11735">
    <property type="entry name" value="TRNA N6-ADENOSINE THREONYLCARBAMOYLTRANSFERASE"/>
    <property type="match status" value="1"/>
</dbReference>
<dbReference type="RefSeq" id="WP_126400992.1">
    <property type="nucleotide sequence ID" value="NZ_AP018907.1"/>
</dbReference>
<organism evidence="2 3">
    <name type="scientific">Blastochloris tepida</name>
    <dbReference type="NCBI Taxonomy" id="2233851"/>
    <lineage>
        <taxon>Bacteria</taxon>
        <taxon>Pseudomonadati</taxon>
        <taxon>Pseudomonadota</taxon>
        <taxon>Alphaproteobacteria</taxon>
        <taxon>Hyphomicrobiales</taxon>
        <taxon>Blastochloridaceae</taxon>
        <taxon>Blastochloris</taxon>
    </lineage>
</organism>
<sequence length="226" mass="23384">MRVLALDTALTACSVCLFDAAADEIRAVQSLPMHRGHAEALIPLVERVMWVAGLGFDDIDRIVTTVGPGSFTGLRVGIAAARGFALALGRPAVGVTTLAALSAPVMAQDDRVPVVAAIDAKHGNVFMQIAGPGGRAMISPRVSSLRDAVRVAAIGKVRLVGSGAPLLAAAWPAVERPPLLVDPRGAPDIAWVARLGAAASPDALPHPIYLRPPDARPQDGARIARC</sequence>
<protein>
    <submittedName>
        <fullName evidence="2">tRNA (Adenosine(37)-N6)-threonylcarbamoyltransferase complex dimerization subunit type 1 TsaB</fullName>
    </submittedName>
</protein>
<dbReference type="Pfam" id="PF00814">
    <property type="entry name" value="TsaD"/>
    <property type="match status" value="1"/>
</dbReference>
<feature type="domain" description="Gcp-like" evidence="1">
    <location>
        <begin position="34"/>
        <end position="128"/>
    </location>
</feature>
<dbReference type="InterPro" id="IPR043129">
    <property type="entry name" value="ATPase_NBD"/>
</dbReference>